<comment type="caution">
    <text evidence="2">The sequence shown here is derived from an EMBL/GenBank/DDBJ whole genome shotgun (WGS) entry which is preliminary data.</text>
</comment>
<dbReference type="Proteomes" id="UP000564677">
    <property type="component" value="Unassembled WGS sequence"/>
</dbReference>
<dbReference type="EMBL" id="JAASQV010000002">
    <property type="protein sequence ID" value="NIJ66154.1"/>
    <property type="molecule type" value="Genomic_DNA"/>
</dbReference>
<dbReference type="AlphaFoldDB" id="A0A7X5V1F7"/>
<dbReference type="SUPFAM" id="SSF50956">
    <property type="entry name" value="Thermostable phytase (3-phytase)"/>
    <property type="match status" value="1"/>
</dbReference>
<evidence type="ECO:0000313" key="3">
    <source>
        <dbReference type="Proteomes" id="UP000564677"/>
    </source>
</evidence>
<accession>A0A7X5V1F7</accession>
<dbReference type="RefSeq" id="WP_167300431.1">
    <property type="nucleotide sequence ID" value="NZ_CP170557.1"/>
</dbReference>
<reference evidence="2 3" key="1">
    <citation type="submission" date="2020-03" db="EMBL/GenBank/DDBJ databases">
        <title>Genomic Encyclopedia of Type Strains, Phase IV (KMG-IV): sequencing the most valuable type-strain genomes for metagenomic binning, comparative biology and taxonomic classification.</title>
        <authorList>
            <person name="Goeker M."/>
        </authorList>
    </citation>
    <scope>NUCLEOTIDE SEQUENCE [LARGE SCALE GENOMIC DNA]</scope>
    <source>
        <strain evidence="2 3">DSM 4733</strain>
    </source>
</reference>
<protein>
    <recommendedName>
        <fullName evidence="1">Phytase-like domain-containing protein</fullName>
    </recommendedName>
</protein>
<name>A0A7X5V1F7_9SPHN</name>
<evidence type="ECO:0000259" key="1">
    <source>
        <dbReference type="Pfam" id="PF13449"/>
    </source>
</evidence>
<feature type="domain" description="Phytase-like" evidence="1">
    <location>
        <begin position="69"/>
        <end position="313"/>
    </location>
</feature>
<evidence type="ECO:0000313" key="2">
    <source>
        <dbReference type="EMBL" id="NIJ66154.1"/>
    </source>
</evidence>
<sequence>MLLRVAIALFSLGFILLLSASGRDGRDLLGKVPRMTVERVPLDARDPGRTRVGALTYLGGIRLKSPDRAFGGFSSMRIKGDRFTLLSDGGTFIRFRMGADWTPRELAFGDLPAGPGTGWLKSDRDSESMTSDPATGRTWVGFERYNAIWRYDEGLTRAERSVEPAAMRDWSVNGGPESMVRLADGRFVVIGETSRPKGSRVGREALLFPGDPTAPGAEPIRFVYMPPDERYDPSDAVQLPDGRLIVLNRRFAVPSLFTVRLTLVDPKEFRAGAVVRGTEIAALAAPLIHDNYEALAITREGDDTILWIASDDNQQFWEWSLLLKFRIEFGKR</sequence>
<gene>
    <name evidence="2" type="ORF">FHR20_003116</name>
</gene>
<dbReference type="Pfam" id="PF13449">
    <property type="entry name" value="Phytase-like"/>
    <property type="match status" value="1"/>
</dbReference>
<dbReference type="InterPro" id="IPR027372">
    <property type="entry name" value="Phytase-like_dom"/>
</dbReference>
<organism evidence="2 3">
    <name type="scientific">Sphingomonas leidyi</name>
    <dbReference type="NCBI Taxonomy" id="68569"/>
    <lineage>
        <taxon>Bacteria</taxon>
        <taxon>Pseudomonadati</taxon>
        <taxon>Pseudomonadota</taxon>
        <taxon>Alphaproteobacteria</taxon>
        <taxon>Sphingomonadales</taxon>
        <taxon>Sphingomonadaceae</taxon>
        <taxon>Sphingomonas</taxon>
    </lineage>
</organism>
<dbReference type="InterPro" id="IPR014567">
    <property type="entry name" value="UCP031900"/>
</dbReference>
<proteinExistence type="predicted"/>
<keyword evidence="3" id="KW-1185">Reference proteome</keyword>
<dbReference type="PIRSF" id="PIRSF031900">
    <property type="entry name" value="UCP031900"/>
    <property type="match status" value="1"/>
</dbReference>